<keyword evidence="4" id="KW-1185">Reference proteome</keyword>
<proteinExistence type="predicted"/>
<evidence type="ECO:0000313" key="3">
    <source>
        <dbReference type="EMBL" id="SEB68059.1"/>
    </source>
</evidence>
<dbReference type="SUPFAM" id="SSF52540">
    <property type="entry name" value="P-loop containing nucleoside triphosphate hydrolases"/>
    <property type="match status" value="1"/>
</dbReference>
<accession>A0A1H4LBE0</accession>
<evidence type="ECO:0000256" key="1">
    <source>
        <dbReference type="SAM" id="MobiDB-lite"/>
    </source>
</evidence>
<protein>
    <submittedName>
        <fullName evidence="3">Helicase/secretion neighborhood CpaE-like protein</fullName>
    </submittedName>
</protein>
<dbReference type="Gene3D" id="3.40.50.300">
    <property type="entry name" value="P-loop containing nucleotide triphosphate hydrolases"/>
    <property type="match status" value="1"/>
</dbReference>
<keyword evidence="3" id="KW-0347">Helicase</keyword>
<name>A0A1H4LBE0_9MICC</name>
<gene>
    <name evidence="3" type="ORF">SAMN04489745_0948</name>
</gene>
<dbReference type="RefSeq" id="WP_082724255.1">
    <property type="nucleotide sequence ID" value="NZ_FNSN01000003.1"/>
</dbReference>
<dbReference type="NCBIfam" id="TIGR03815">
    <property type="entry name" value="CpaE_hom_Actino"/>
    <property type="match status" value="1"/>
</dbReference>
<dbReference type="GO" id="GO:0004386">
    <property type="term" value="F:helicase activity"/>
    <property type="evidence" value="ECO:0007669"/>
    <property type="project" value="UniProtKB-KW"/>
</dbReference>
<dbReference type="Pfam" id="PF26563">
    <property type="entry name" value="Rv3660c_N"/>
    <property type="match status" value="1"/>
</dbReference>
<evidence type="ECO:0000313" key="4">
    <source>
        <dbReference type="Proteomes" id="UP000182652"/>
    </source>
</evidence>
<dbReference type="Proteomes" id="UP000182652">
    <property type="component" value="Unassembled WGS sequence"/>
</dbReference>
<dbReference type="InterPro" id="IPR027417">
    <property type="entry name" value="P-loop_NTPase"/>
</dbReference>
<dbReference type="InterPro" id="IPR022521">
    <property type="entry name" value="Rv3660c"/>
</dbReference>
<sequence>MKRRMQEAVDDSTAALGDAGWPGREAAGTDRGGAPFLLITGLPAIQEAVRAAAAAAGVRLRVAEDVQSAVPDWDRSSAVIVGGDVLEFPVRRRPVDALLGLQDDPGLWDRAAMWGVERVGVLPAAMGWLAEFLGGMGTVRDGGLVAGLWGAAGGSGTSTLAVWLAAQAAEAGLRTVLVNTAPQDAGFRYALSATDLAGSGWVELNASSGAISPERLANSLPQTAGFSVLMWPAGGVEPGPVIHDPRVLDAARKAYDLVVLDLSDSTLHQLAWWCDTLTVCAPLTLNAAVRASNELGHVPVSSPGLVARARRGQGPEAAELAKRLGLGYHGLIPPLRGVQAAADEGRLPGLARIRPVRTVVGAVLAQAGGGGR</sequence>
<dbReference type="EMBL" id="FNSN01000003">
    <property type="protein sequence ID" value="SEB68059.1"/>
    <property type="molecule type" value="Genomic_DNA"/>
</dbReference>
<reference evidence="3 4" key="1">
    <citation type="submission" date="2016-10" db="EMBL/GenBank/DDBJ databases">
        <authorList>
            <person name="de Groot N.N."/>
        </authorList>
    </citation>
    <scope>NUCLEOTIDE SEQUENCE [LARGE SCALE GENOMIC DNA]</scope>
    <source>
        <strain evidence="3 4">DSM 10495</strain>
    </source>
</reference>
<dbReference type="InterPro" id="IPR059050">
    <property type="entry name" value="Rv3660c_N"/>
</dbReference>
<feature type="domain" description="Rv3660c-like CheY-like N-terminal" evidence="2">
    <location>
        <begin position="43"/>
        <end position="136"/>
    </location>
</feature>
<feature type="region of interest" description="Disordered" evidence="1">
    <location>
        <begin position="1"/>
        <end position="25"/>
    </location>
</feature>
<keyword evidence="3" id="KW-0067">ATP-binding</keyword>
<dbReference type="STRING" id="156980.SAMN04489745_0948"/>
<keyword evidence="3" id="KW-0378">Hydrolase</keyword>
<evidence type="ECO:0000259" key="2">
    <source>
        <dbReference type="Pfam" id="PF26563"/>
    </source>
</evidence>
<dbReference type="AlphaFoldDB" id="A0A1H4LBE0"/>
<keyword evidence="3" id="KW-0547">Nucleotide-binding</keyword>
<organism evidence="3 4">
    <name type="scientific">Arthrobacter woluwensis</name>
    <dbReference type="NCBI Taxonomy" id="156980"/>
    <lineage>
        <taxon>Bacteria</taxon>
        <taxon>Bacillati</taxon>
        <taxon>Actinomycetota</taxon>
        <taxon>Actinomycetes</taxon>
        <taxon>Micrococcales</taxon>
        <taxon>Micrococcaceae</taxon>
        <taxon>Arthrobacter</taxon>
    </lineage>
</organism>